<organism evidence="2 3">
    <name type="scientific">Stylosanthes scabra</name>
    <dbReference type="NCBI Taxonomy" id="79078"/>
    <lineage>
        <taxon>Eukaryota</taxon>
        <taxon>Viridiplantae</taxon>
        <taxon>Streptophyta</taxon>
        <taxon>Embryophyta</taxon>
        <taxon>Tracheophyta</taxon>
        <taxon>Spermatophyta</taxon>
        <taxon>Magnoliopsida</taxon>
        <taxon>eudicotyledons</taxon>
        <taxon>Gunneridae</taxon>
        <taxon>Pentapetalae</taxon>
        <taxon>rosids</taxon>
        <taxon>fabids</taxon>
        <taxon>Fabales</taxon>
        <taxon>Fabaceae</taxon>
        <taxon>Papilionoideae</taxon>
        <taxon>50 kb inversion clade</taxon>
        <taxon>dalbergioids sensu lato</taxon>
        <taxon>Dalbergieae</taxon>
        <taxon>Pterocarpus clade</taxon>
        <taxon>Stylosanthes</taxon>
    </lineage>
</organism>
<feature type="region of interest" description="Disordered" evidence="1">
    <location>
        <begin position="56"/>
        <end position="77"/>
    </location>
</feature>
<proteinExistence type="predicted"/>
<dbReference type="EMBL" id="JASCZI010245787">
    <property type="protein sequence ID" value="MED6214741.1"/>
    <property type="molecule type" value="Genomic_DNA"/>
</dbReference>
<protein>
    <submittedName>
        <fullName evidence="2">Uncharacterized protein</fullName>
    </submittedName>
</protein>
<keyword evidence="3" id="KW-1185">Reference proteome</keyword>
<feature type="compositionally biased region" description="Polar residues" evidence="1">
    <location>
        <begin position="67"/>
        <end position="77"/>
    </location>
</feature>
<evidence type="ECO:0000313" key="3">
    <source>
        <dbReference type="Proteomes" id="UP001341840"/>
    </source>
</evidence>
<name>A0ABU6YXM0_9FABA</name>
<sequence length="77" mass="8989">ENAEEAQHDPNPNAQRFYELLESVRKPLCEAYLSKETTFFCSYYFEPHVESVRTRIGRNDEEERGSSCPTLSVFNQP</sequence>
<dbReference type="Proteomes" id="UP001341840">
    <property type="component" value="Unassembled WGS sequence"/>
</dbReference>
<evidence type="ECO:0000313" key="2">
    <source>
        <dbReference type="EMBL" id="MED6214741.1"/>
    </source>
</evidence>
<accession>A0ABU6YXM0</accession>
<gene>
    <name evidence="2" type="ORF">PIB30_106234</name>
</gene>
<comment type="caution">
    <text evidence="2">The sequence shown here is derived from an EMBL/GenBank/DDBJ whole genome shotgun (WGS) entry which is preliminary data.</text>
</comment>
<feature type="non-terminal residue" evidence="2">
    <location>
        <position position="1"/>
    </location>
</feature>
<reference evidence="2 3" key="1">
    <citation type="journal article" date="2023" name="Plants (Basel)">
        <title>Bridging the Gap: Combining Genomics and Transcriptomics Approaches to Understand Stylosanthes scabra, an Orphan Legume from the Brazilian Caatinga.</title>
        <authorList>
            <person name="Ferreira-Neto J.R.C."/>
            <person name="da Silva M.D."/>
            <person name="Binneck E."/>
            <person name="de Melo N.F."/>
            <person name="da Silva R.H."/>
            <person name="de Melo A.L.T.M."/>
            <person name="Pandolfi V."/>
            <person name="Bustamante F.O."/>
            <person name="Brasileiro-Vidal A.C."/>
            <person name="Benko-Iseppon A.M."/>
        </authorList>
    </citation>
    <scope>NUCLEOTIDE SEQUENCE [LARGE SCALE GENOMIC DNA]</scope>
    <source>
        <tissue evidence="2">Leaves</tissue>
    </source>
</reference>
<feature type="compositionally biased region" description="Basic and acidic residues" evidence="1">
    <location>
        <begin position="56"/>
        <end position="65"/>
    </location>
</feature>
<feature type="non-terminal residue" evidence="2">
    <location>
        <position position="77"/>
    </location>
</feature>
<evidence type="ECO:0000256" key="1">
    <source>
        <dbReference type="SAM" id="MobiDB-lite"/>
    </source>
</evidence>